<evidence type="ECO:0008006" key="3">
    <source>
        <dbReference type="Google" id="ProtNLM"/>
    </source>
</evidence>
<dbReference type="PANTHER" id="PTHR22935">
    <property type="entry name" value="PENICILLIN-BINDING PROTEIN"/>
    <property type="match status" value="1"/>
</dbReference>
<protein>
    <recommendedName>
        <fullName evidence="3">Beta-lactamase-related domain-containing protein</fullName>
    </recommendedName>
</protein>
<gene>
    <name evidence="1" type="ORF">DL546_007308</name>
</gene>
<dbReference type="AlphaFoldDB" id="A0A420Y813"/>
<dbReference type="STRING" id="177199.A0A420Y813"/>
<name>A0A420Y813_9PEZI</name>
<dbReference type="Gene3D" id="3.40.710.10">
    <property type="entry name" value="DD-peptidase/beta-lactamase superfamily"/>
    <property type="match status" value="1"/>
</dbReference>
<evidence type="ECO:0000313" key="2">
    <source>
        <dbReference type="Proteomes" id="UP000275385"/>
    </source>
</evidence>
<reference evidence="1 2" key="1">
    <citation type="submission" date="2018-08" db="EMBL/GenBank/DDBJ databases">
        <title>Draft genome of the lignicolous fungus Coniochaeta pulveracea.</title>
        <authorList>
            <person name="Borstlap C.J."/>
            <person name="De Witt R.N."/>
            <person name="Botha A."/>
            <person name="Volschenk H."/>
        </authorList>
    </citation>
    <scope>NUCLEOTIDE SEQUENCE [LARGE SCALE GENOMIC DNA]</scope>
    <source>
        <strain evidence="1 2">CAB683</strain>
    </source>
</reference>
<dbReference type="EMBL" id="QVQW01000036">
    <property type="protein sequence ID" value="RKU44012.1"/>
    <property type="molecule type" value="Genomic_DNA"/>
</dbReference>
<evidence type="ECO:0000313" key="1">
    <source>
        <dbReference type="EMBL" id="RKU44012.1"/>
    </source>
</evidence>
<comment type="caution">
    <text evidence="1">The sequence shown here is derived from an EMBL/GenBank/DDBJ whole genome shotgun (WGS) entry which is preliminary data.</text>
</comment>
<dbReference type="Proteomes" id="UP000275385">
    <property type="component" value="Unassembled WGS sequence"/>
</dbReference>
<feature type="non-terminal residue" evidence="1">
    <location>
        <position position="1"/>
    </location>
</feature>
<dbReference type="SUPFAM" id="SSF56601">
    <property type="entry name" value="beta-lactamase/transpeptidase-like"/>
    <property type="match status" value="1"/>
</dbReference>
<accession>A0A420Y813</accession>
<dbReference type="InterPro" id="IPR051478">
    <property type="entry name" value="Beta-lactamase-like_AB/R"/>
</dbReference>
<dbReference type="OrthoDB" id="10250282at2759"/>
<organism evidence="1 2">
    <name type="scientific">Coniochaeta pulveracea</name>
    <dbReference type="NCBI Taxonomy" id="177199"/>
    <lineage>
        <taxon>Eukaryota</taxon>
        <taxon>Fungi</taxon>
        <taxon>Dikarya</taxon>
        <taxon>Ascomycota</taxon>
        <taxon>Pezizomycotina</taxon>
        <taxon>Sordariomycetes</taxon>
        <taxon>Sordariomycetidae</taxon>
        <taxon>Coniochaetales</taxon>
        <taxon>Coniochaetaceae</taxon>
        <taxon>Coniochaeta</taxon>
    </lineage>
</organism>
<dbReference type="InterPro" id="IPR012338">
    <property type="entry name" value="Beta-lactam/transpept-like"/>
</dbReference>
<proteinExistence type="predicted"/>
<dbReference type="PANTHER" id="PTHR22935:SF95">
    <property type="entry name" value="BETA-LACTAMASE-LIKE 1-RELATED"/>
    <property type="match status" value="1"/>
</dbReference>
<keyword evidence="2" id="KW-1185">Reference proteome</keyword>
<sequence>AHNVPVIPKGDSAWFQDTGGEAPTAGLYSSSLDLARFSQAVLQNRQLSPAITRRWMKPTSHTASLSLSIGSPWEIHRTRSNITDGRVIDLYTKSGCMWMMCSMHYVITSGLLLPFWSPVAASKD</sequence>